<gene>
    <name evidence="1" type="ORF">QTN89_10425</name>
</gene>
<dbReference type="Proteomes" id="UP001239462">
    <property type="component" value="Unassembled WGS sequence"/>
</dbReference>
<proteinExistence type="predicted"/>
<protein>
    <submittedName>
        <fullName evidence="1">Uncharacterized protein</fullName>
    </submittedName>
</protein>
<dbReference type="EMBL" id="JASZZN010000006">
    <property type="protein sequence ID" value="MDM4015846.1"/>
    <property type="molecule type" value="Genomic_DNA"/>
</dbReference>
<comment type="caution">
    <text evidence="1">The sequence shown here is derived from an EMBL/GenBank/DDBJ whole genome shotgun (WGS) entry which is preliminary data.</text>
</comment>
<sequence length="123" mass="13584">MPRLGSQYRKAASAASYYHATQSGITITPLGTSDSITCDATIYREKIFSRPDPSSRSGDRQRIATRIVLLPPGSDPIPVLSPVTVDGENYTVEQSRRSSVSGKQVLHLIRTTVDQTSRPDRWH</sequence>
<reference evidence="1 2" key="1">
    <citation type="submission" date="2023-06" db="EMBL/GenBank/DDBJ databases">
        <title>Roseiconus lacunae JC819 isolated from Gulf of Mannar region, Tamil Nadu.</title>
        <authorList>
            <person name="Pk S."/>
            <person name="Ch S."/>
            <person name="Ch V.R."/>
        </authorList>
    </citation>
    <scope>NUCLEOTIDE SEQUENCE [LARGE SCALE GENOMIC DNA]</scope>
    <source>
        <strain evidence="1 2">JC819</strain>
    </source>
</reference>
<accession>A0ABT7PH79</accession>
<evidence type="ECO:0000313" key="2">
    <source>
        <dbReference type="Proteomes" id="UP001239462"/>
    </source>
</evidence>
<name>A0ABT7PH79_9BACT</name>
<keyword evidence="2" id="KW-1185">Reference proteome</keyword>
<dbReference type="RefSeq" id="WP_289163379.1">
    <property type="nucleotide sequence ID" value="NZ_JASZZN010000006.1"/>
</dbReference>
<evidence type="ECO:0000313" key="1">
    <source>
        <dbReference type="EMBL" id="MDM4015846.1"/>
    </source>
</evidence>
<organism evidence="1 2">
    <name type="scientific">Roseiconus lacunae</name>
    <dbReference type="NCBI Taxonomy" id="2605694"/>
    <lineage>
        <taxon>Bacteria</taxon>
        <taxon>Pseudomonadati</taxon>
        <taxon>Planctomycetota</taxon>
        <taxon>Planctomycetia</taxon>
        <taxon>Pirellulales</taxon>
        <taxon>Pirellulaceae</taxon>
        <taxon>Roseiconus</taxon>
    </lineage>
</organism>